<organism evidence="1 2">
    <name type="scientific">Herbinix hemicellulosilytica</name>
    <dbReference type="NCBI Taxonomy" id="1564487"/>
    <lineage>
        <taxon>Bacteria</taxon>
        <taxon>Bacillati</taxon>
        <taxon>Bacillota</taxon>
        <taxon>Clostridia</taxon>
        <taxon>Lachnospirales</taxon>
        <taxon>Lachnospiraceae</taxon>
        <taxon>Herbinix</taxon>
    </lineage>
</organism>
<gene>
    <name evidence="1" type="ORF">HHT355_2678</name>
</gene>
<evidence type="ECO:0000313" key="2">
    <source>
        <dbReference type="Proteomes" id="UP000236497"/>
    </source>
</evidence>
<accession>A0A0H5SK19</accession>
<sequence>MATKRINLSFSMDREDDARVYNILSAQKYKTDYVIKAVLSYIGERDKGFDKEIVKQAVKEAIAECGGITIENKGKENDSCIQHELPDDIFDMFDNL</sequence>
<dbReference type="RefSeq" id="WP_103203915.1">
    <property type="nucleotide sequence ID" value="NZ_CVTD020000029.1"/>
</dbReference>
<dbReference type="EMBL" id="CVTD020000029">
    <property type="protein sequence ID" value="CRZ35859.1"/>
    <property type="molecule type" value="Genomic_DNA"/>
</dbReference>
<keyword evidence="2" id="KW-1185">Reference proteome</keyword>
<reference evidence="1 2" key="1">
    <citation type="submission" date="2015-06" db="EMBL/GenBank/DDBJ databases">
        <authorList>
            <person name="Wibberg Daniel"/>
        </authorList>
    </citation>
    <scope>NUCLEOTIDE SEQUENCE [LARGE SCALE GENOMIC DNA]</scope>
    <source>
        <strain evidence="1 2">T3/55T</strain>
    </source>
</reference>
<proteinExistence type="predicted"/>
<dbReference type="Proteomes" id="UP000236497">
    <property type="component" value="Unassembled WGS sequence"/>
</dbReference>
<name>A0A0H5SK19_HERHM</name>
<dbReference type="AlphaFoldDB" id="A0A0H5SK19"/>
<protein>
    <submittedName>
        <fullName evidence="1">Uncharacterized protein</fullName>
    </submittedName>
</protein>
<evidence type="ECO:0000313" key="1">
    <source>
        <dbReference type="EMBL" id="CRZ35859.1"/>
    </source>
</evidence>